<dbReference type="EMBL" id="FQZY01000055">
    <property type="protein sequence ID" value="SHK52355.1"/>
    <property type="molecule type" value="Genomic_DNA"/>
</dbReference>
<dbReference type="Proteomes" id="UP000184301">
    <property type="component" value="Unassembled WGS sequence"/>
</dbReference>
<gene>
    <name evidence="1" type="ORF">SAMN02745243_03141</name>
</gene>
<name>A0A1M6T5V0_9FIRM</name>
<accession>A0A1M6T5V0</accession>
<evidence type="ECO:0000313" key="2">
    <source>
        <dbReference type="Proteomes" id="UP000184301"/>
    </source>
</evidence>
<organism evidence="1 2">
    <name type="scientific">Hespellia stercorisuis DSM 15480</name>
    <dbReference type="NCBI Taxonomy" id="1121950"/>
    <lineage>
        <taxon>Bacteria</taxon>
        <taxon>Bacillati</taxon>
        <taxon>Bacillota</taxon>
        <taxon>Clostridia</taxon>
        <taxon>Lachnospirales</taxon>
        <taxon>Lachnospiraceae</taxon>
        <taxon>Hespellia</taxon>
    </lineage>
</organism>
<proteinExistence type="predicted"/>
<evidence type="ECO:0000313" key="1">
    <source>
        <dbReference type="EMBL" id="SHK52355.1"/>
    </source>
</evidence>
<sequence>MSLENYYEPREHIKIAHNKILNPNEIMAGMLVVERYTGNIFLVPKVLAYNPDNQKGKLANTPAMAVVPTGQDTFINVKDLIPLHISDLFHE</sequence>
<dbReference type="RefSeq" id="WP_073112160.1">
    <property type="nucleotide sequence ID" value="NZ_FQZY01000055.1"/>
</dbReference>
<protein>
    <submittedName>
        <fullName evidence="1">Uncharacterized protein</fullName>
    </submittedName>
</protein>
<dbReference type="STRING" id="1121950.SAMN02745243_03141"/>
<reference evidence="1 2" key="1">
    <citation type="submission" date="2016-11" db="EMBL/GenBank/DDBJ databases">
        <authorList>
            <person name="Jaros S."/>
            <person name="Januszkiewicz K."/>
            <person name="Wedrychowicz H."/>
        </authorList>
    </citation>
    <scope>NUCLEOTIDE SEQUENCE [LARGE SCALE GENOMIC DNA]</scope>
    <source>
        <strain evidence="1 2">DSM 15480</strain>
    </source>
</reference>
<dbReference type="AlphaFoldDB" id="A0A1M6T5V0"/>
<keyword evidence="2" id="KW-1185">Reference proteome</keyword>